<reference evidence="19" key="1">
    <citation type="submission" date="2022-01" db="EMBL/GenBank/DDBJ databases">
        <authorList>
            <person name="King R."/>
        </authorList>
    </citation>
    <scope>NUCLEOTIDE SEQUENCE</scope>
</reference>
<dbReference type="InterPro" id="IPR036291">
    <property type="entry name" value="NAD(P)-bd_dom_sf"/>
</dbReference>
<evidence type="ECO:0000313" key="20">
    <source>
        <dbReference type="Proteomes" id="UP001153712"/>
    </source>
</evidence>
<keyword evidence="5 14" id="KW-0812">Transmembrane</keyword>
<evidence type="ECO:0000259" key="18">
    <source>
        <dbReference type="Pfam" id="PF02826"/>
    </source>
</evidence>
<evidence type="ECO:0000256" key="8">
    <source>
        <dbReference type="ARBA" id="ARBA00023053"/>
    </source>
</evidence>
<keyword evidence="9 14" id="KW-0406">Ion transport</keyword>
<dbReference type="GO" id="GO:0005272">
    <property type="term" value="F:sodium channel activity"/>
    <property type="evidence" value="ECO:0007669"/>
    <property type="project" value="UniProtKB-KW"/>
</dbReference>
<dbReference type="EMBL" id="OU900099">
    <property type="protein sequence ID" value="CAG9863467.1"/>
    <property type="molecule type" value="Genomic_DNA"/>
</dbReference>
<evidence type="ECO:0000256" key="4">
    <source>
        <dbReference type="ARBA" id="ARBA00022461"/>
    </source>
</evidence>
<dbReference type="PROSITE" id="PS00671">
    <property type="entry name" value="D_2_HYDROXYACID_DH_3"/>
    <property type="match status" value="1"/>
</dbReference>
<evidence type="ECO:0000256" key="5">
    <source>
        <dbReference type="ARBA" id="ARBA00022692"/>
    </source>
</evidence>
<evidence type="ECO:0000256" key="10">
    <source>
        <dbReference type="ARBA" id="ARBA00023136"/>
    </source>
</evidence>
<evidence type="ECO:0000256" key="9">
    <source>
        <dbReference type="ARBA" id="ARBA00023065"/>
    </source>
</evidence>
<evidence type="ECO:0000256" key="1">
    <source>
        <dbReference type="ARBA" id="ARBA00004141"/>
    </source>
</evidence>
<dbReference type="Gene3D" id="2.60.470.10">
    <property type="entry name" value="Acid-sensing ion channels like domains"/>
    <property type="match status" value="1"/>
</dbReference>
<dbReference type="Gene3D" id="1.10.287.820">
    <property type="entry name" value="Acid-sensing ion channel domain"/>
    <property type="match status" value="1"/>
</dbReference>
<dbReference type="InterPro" id="IPR006140">
    <property type="entry name" value="D-isomer_DH_NAD-bd"/>
</dbReference>
<dbReference type="Pfam" id="PF02826">
    <property type="entry name" value="2-Hacid_dh_C"/>
    <property type="match status" value="1"/>
</dbReference>
<keyword evidence="7" id="KW-0560">Oxidoreductase</keyword>
<dbReference type="Proteomes" id="UP001153712">
    <property type="component" value="Chromosome 6"/>
</dbReference>
<evidence type="ECO:0000256" key="11">
    <source>
        <dbReference type="ARBA" id="ARBA00023201"/>
    </source>
</evidence>
<comment type="subcellular location">
    <subcellularLocation>
        <location evidence="1">Membrane</location>
        <topology evidence="1">Multi-pass membrane protein</topology>
    </subcellularLocation>
</comment>
<evidence type="ECO:0000313" key="19">
    <source>
        <dbReference type="EMBL" id="CAG9863467.1"/>
    </source>
</evidence>
<gene>
    <name evidence="19" type="ORF">PHYEVI_LOCUS9757</name>
</gene>
<organism evidence="19 20">
    <name type="scientific">Phyllotreta striolata</name>
    <name type="common">Striped flea beetle</name>
    <name type="synonym">Crioceris striolata</name>
    <dbReference type="NCBI Taxonomy" id="444603"/>
    <lineage>
        <taxon>Eukaryota</taxon>
        <taxon>Metazoa</taxon>
        <taxon>Ecdysozoa</taxon>
        <taxon>Arthropoda</taxon>
        <taxon>Hexapoda</taxon>
        <taxon>Insecta</taxon>
        <taxon>Pterygota</taxon>
        <taxon>Neoptera</taxon>
        <taxon>Endopterygota</taxon>
        <taxon>Coleoptera</taxon>
        <taxon>Polyphaga</taxon>
        <taxon>Cucujiformia</taxon>
        <taxon>Chrysomeloidea</taxon>
        <taxon>Chrysomelidae</taxon>
        <taxon>Galerucinae</taxon>
        <taxon>Alticini</taxon>
        <taxon>Phyllotreta</taxon>
    </lineage>
</organism>
<keyword evidence="10 15" id="KW-0472">Membrane</keyword>
<proteinExistence type="inferred from homology"/>
<keyword evidence="11 14" id="KW-0739">Sodium transport</keyword>
<dbReference type="GO" id="GO:0016020">
    <property type="term" value="C:membrane"/>
    <property type="evidence" value="ECO:0007669"/>
    <property type="project" value="UniProtKB-SubCell"/>
</dbReference>
<dbReference type="CDD" id="cd05301">
    <property type="entry name" value="GDH"/>
    <property type="match status" value="1"/>
</dbReference>
<evidence type="ECO:0000256" key="13">
    <source>
        <dbReference type="ARBA" id="ARBA00073306"/>
    </source>
</evidence>
<feature type="domain" description="D-isomer specific 2-hydroxyacid dehydrogenase NAD-binding" evidence="18">
    <location>
        <begin position="136"/>
        <end position="312"/>
    </location>
</feature>
<keyword evidence="6 15" id="KW-1133">Transmembrane helix</keyword>
<evidence type="ECO:0000259" key="17">
    <source>
        <dbReference type="Pfam" id="PF00389"/>
    </source>
</evidence>
<evidence type="ECO:0000256" key="14">
    <source>
        <dbReference type="RuleBase" id="RU000679"/>
    </source>
</evidence>
<dbReference type="AlphaFoldDB" id="A0A9N9XTA3"/>
<dbReference type="GO" id="GO:0030267">
    <property type="term" value="F:glyoxylate reductase (NADPH) activity"/>
    <property type="evidence" value="ECO:0007669"/>
    <property type="project" value="TreeGrafter"/>
</dbReference>
<dbReference type="Pfam" id="PF00389">
    <property type="entry name" value="2-Hacid_dh"/>
    <property type="match status" value="1"/>
</dbReference>
<evidence type="ECO:0000256" key="2">
    <source>
        <dbReference type="ARBA" id="ARBA00007193"/>
    </source>
</evidence>
<dbReference type="Gene3D" id="3.40.50.720">
    <property type="entry name" value="NAD(P)-binding Rossmann-like Domain"/>
    <property type="match status" value="2"/>
</dbReference>
<dbReference type="FunFam" id="3.40.50.720:FF:000026">
    <property type="entry name" value="Glyoxylate/hydroxypyruvate reductase B"/>
    <property type="match status" value="1"/>
</dbReference>
<feature type="transmembrane region" description="Helical" evidence="15">
    <location>
        <begin position="853"/>
        <end position="875"/>
    </location>
</feature>
<evidence type="ECO:0000256" key="3">
    <source>
        <dbReference type="ARBA" id="ARBA00022448"/>
    </source>
</evidence>
<dbReference type="PRINTS" id="PR01078">
    <property type="entry name" value="AMINACHANNEL"/>
</dbReference>
<feature type="chain" id="PRO_5040169401" description="Glyoxylate reductase/hydroxypyruvate reductase" evidence="16">
    <location>
        <begin position="26"/>
        <end position="905"/>
    </location>
</feature>
<evidence type="ECO:0000256" key="6">
    <source>
        <dbReference type="ARBA" id="ARBA00022989"/>
    </source>
</evidence>
<sequence length="905" mass="103248">MVVRNRLHLFFVVSFVSIWIQTAKMEKLTVLITNPTVPIVAIKEMEEKGYNIKIVNKEDRAEILQKLPGTHGLWWASQLKLDKEILDAAGPQLKMIGVMSAGYNHVSLDELKKRGIKASNTPNVLNDAVADVAVLLSLAAGRRMTEARWAIENNQWVNNEWKWMVGQDVRNSTIGIIGLGGIGFTTARRFKGFDVKDILYTGHKEKKEAAELGYKFVDLDALLAASDFVIVAVPLTAETQGFCDAAFFKKMKKNAVFVNISRGPVVDQPALINALKTGEIFAAGLDVMTPEPLPPDHELLKMPNVVVLPHIASATNHTRDGMAILTMQNLHRGLTGQPLLTPIFVFEQQTAVGRCANEIASCFIYRAFRKLAVMEKQRARARRCECGRMRKNVSMHFKEYCRSSSMHGFKYFGEDRTLVEKIWWVVCITSCILFCGTMLYKIFLKYSYFPVIVTFSMKESRLQRLPFPAVTICPRARVSQKYFNFTEYFYKELNSVPTTAYENKIRDMSATICDFYPSNSTEKIDENEFKEFLNESQTDIFYYCQYLNVEYLPCKELFTPILTEDGICYSFNILDKGDIYRENVDLLFEDFHKAPPSIWNVETGFLSKNVSTYPRRALRIGIRNQLMVILKTKFKDVEFQCAGDDSGYRVSVHLPSDVPEVPENHFYAPLGQRVVSAIVPHTIRTSEGVKNFSPAKRDCYFESEKRLKFFKLYSHANCMIECKANYTLNECGCVAFHMPREAGTPVCFLDKLDCIEVALDIFSIFNEDKTSSNDEETYASQSCDCKPTCTDVSYSVDLSTNNIIFEILNKTLRDDIDFDNNAFTTLSFYFKNDHVETKERNEIYGFSDVISNFGGLLGLFTGFSILSFLEILYFLSLRIWGNIRIYGTWIKPNNLEERSAEETSK</sequence>
<comment type="similarity">
    <text evidence="2 14">Belongs to the amiloride-sensitive sodium channel (TC 1.A.6) family.</text>
</comment>
<feature type="domain" description="D-isomer specific 2-hydroxyacid dehydrogenase catalytic" evidence="17">
    <location>
        <begin position="31"/>
        <end position="341"/>
    </location>
</feature>
<feature type="signal peptide" evidence="16">
    <location>
        <begin position="1"/>
        <end position="25"/>
    </location>
</feature>
<dbReference type="GO" id="GO:0008465">
    <property type="term" value="F:hydroxypyruvate reductase (NADH) activity"/>
    <property type="evidence" value="ECO:0007669"/>
    <property type="project" value="TreeGrafter"/>
</dbReference>
<dbReference type="InterPro" id="IPR029753">
    <property type="entry name" value="D-isomer_DH_CS"/>
</dbReference>
<keyword evidence="4 14" id="KW-0894">Sodium channel</keyword>
<dbReference type="InterPro" id="IPR001873">
    <property type="entry name" value="ENaC"/>
</dbReference>
<dbReference type="GO" id="GO:0051287">
    <property type="term" value="F:NAD binding"/>
    <property type="evidence" value="ECO:0007669"/>
    <property type="project" value="InterPro"/>
</dbReference>
<dbReference type="InterPro" id="IPR006139">
    <property type="entry name" value="D-isomer_2_OHA_DH_cat_dom"/>
</dbReference>
<accession>A0A9N9XTA3</accession>
<keyword evidence="12 14" id="KW-0407">Ion channel</keyword>
<keyword evidence="3 14" id="KW-0813">Transport</keyword>
<evidence type="ECO:0000256" key="16">
    <source>
        <dbReference type="SAM" id="SignalP"/>
    </source>
</evidence>
<evidence type="ECO:0000256" key="7">
    <source>
        <dbReference type="ARBA" id="ARBA00023002"/>
    </source>
</evidence>
<evidence type="ECO:0000256" key="12">
    <source>
        <dbReference type="ARBA" id="ARBA00023303"/>
    </source>
</evidence>
<dbReference type="PANTHER" id="PTHR10996:SF119">
    <property type="entry name" value="FI03731P-RELATED"/>
    <property type="match status" value="1"/>
</dbReference>
<dbReference type="GO" id="GO:0005829">
    <property type="term" value="C:cytosol"/>
    <property type="evidence" value="ECO:0007669"/>
    <property type="project" value="TreeGrafter"/>
</dbReference>
<dbReference type="PANTHER" id="PTHR10996">
    <property type="entry name" value="2-HYDROXYACID DEHYDROGENASE-RELATED"/>
    <property type="match status" value="1"/>
</dbReference>
<keyword evidence="20" id="KW-1185">Reference proteome</keyword>
<dbReference type="OrthoDB" id="6021021at2759"/>
<evidence type="ECO:0000256" key="15">
    <source>
        <dbReference type="SAM" id="Phobius"/>
    </source>
</evidence>
<dbReference type="InterPro" id="IPR050223">
    <property type="entry name" value="D-isomer_2-hydroxyacid_DH"/>
</dbReference>
<dbReference type="Pfam" id="PF00858">
    <property type="entry name" value="ASC"/>
    <property type="match status" value="1"/>
</dbReference>
<keyword evidence="8" id="KW-0915">Sodium</keyword>
<keyword evidence="16" id="KW-0732">Signal</keyword>
<dbReference type="SUPFAM" id="SSF51735">
    <property type="entry name" value="NAD(P)-binding Rossmann-fold domains"/>
    <property type="match status" value="1"/>
</dbReference>
<dbReference type="SUPFAM" id="SSF52283">
    <property type="entry name" value="Formate/glycerate dehydrogenase catalytic domain-like"/>
    <property type="match status" value="1"/>
</dbReference>
<name>A0A9N9XTA3_PHYSR</name>
<protein>
    <recommendedName>
        <fullName evidence="13">Glyoxylate reductase/hydroxypyruvate reductase</fullName>
    </recommendedName>
</protein>